<accession>A0A0E9QN77</accession>
<reference evidence="1" key="1">
    <citation type="submission" date="2014-11" db="EMBL/GenBank/DDBJ databases">
        <authorList>
            <person name="Amaro Gonzalez C."/>
        </authorList>
    </citation>
    <scope>NUCLEOTIDE SEQUENCE</scope>
</reference>
<proteinExistence type="predicted"/>
<evidence type="ECO:0000313" key="1">
    <source>
        <dbReference type="EMBL" id="JAH17745.1"/>
    </source>
</evidence>
<dbReference type="EMBL" id="GBXM01090832">
    <property type="protein sequence ID" value="JAH17745.1"/>
    <property type="molecule type" value="Transcribed_RNA"/>
</dbReference>
<sequence>MECSCDCNLFLDAQVLFFLLSGDHKSFSVWTDSLRMVSS</sequence>
<protein>
    <submittedName>
        <fullName evidence="1">Uncharacterized protein</fullName>
    </submittedName>
</protein>
<organism evidence="1">
    <name type="scientific">Anguilla anguilla</name>
    <name type="common">European freshwater eel</name>
    <name type="synonym">Muraena anguilla</name>
    <dbReference type="NCBI Taxonomy" id="7936"/>
    <lineage>
        <taxon>Eukaryota</taxon>
        <taxon>Metazoa</taxon>
        <taxon>Chordata</taxon>
        <taxon>Craniata</taxon>
        <taxon>Vertebrata</taxon>
        <taxon>Euteleostomi</taxon>
        <taxon>Actinopterygii</taxon>
        <taxon>Neopterygii</taxon>
        <taxon>Teleostei</taxon>
        <taxon>Anguilliformes</taxon>
        <taxon>Anguillidae</taxon>
        <taxon>Anguilla</taxon>
    </lineage>
</organism>
<dbReference type="AlphaFoldDB" id="A0A0E9QN77"/>
<name>A0A0E9QN77_ANGAN</name>
<reference evidence="1" key="2">
    <citation type="journal article" date="2015" name="Fish Shellfish Immunol.">
        <title>Early steps in the European eel (Anguilla anguilla)-Vibrio vulnificus interaction in the gills: Role of the RtxA13 toxin.</title>
        <authorList>
            <person name="Callol A."/>
            <person name="Pajuelo D."/>
            <person name="Ebbesson L."/>
            <person name="Teles M."/>
            <person name="MacKenzie S."/>
            <person name="Amaro C."/>
        </authorList>
    </citation>
    <scope>NUCLEOTIDE SEQUENCE</scope>
</reference>